<keyword evidence="5" id="KW-1185">Reference proteome</keyword>
<dbReference type="PANTHER" id="PTHR30469">
    <property type="entry name" value="MULTIDRUG RESISTANCE PROTEIN MDTA"/>
    <property type="match status" value="1"/>
</dbReference>
<evidence type="ECO:0000259" key="3">
    <source>
        <dbReference type="Pfam" id="PF25967"/>
    </source>
</evidence>
<dbReference type="SUPFAM" id="SSF111369">
    <property type="entry name" value="HlyD-like secretion proteins"/>
    <property type="match status" value="1"/>
</dbReference>
<dbReference type="Pfam" id="PF25967">
    <property type="entry name" value="RND-MFP_C"/>
    <property type="match status" value="1"/>
</dbReference>
<comment type="caution">
    <text evidence="4">The sequence shown here is derived from an EMBL/GenBank/DDBJ whole genome shotgun (WGS) entry which is preliminary data.</text>
</comment>
<dbReference type="AlphaFoldDB" id="A0A2A2FA35"/>
<dbReference type="GO" id="GO:1990281">
    <property type="term" value="C:efflux pump complex"/>
    <property type="evidence" value="ECO:0007669"/>
    <property type="project" value="TreeGrafter"/>
</dbReference>
<dbReference type="InterPro" id="IPR058627">
    <property type="entry name" value="MdtA-like_C"/>
</dbReference>
<feature type="domain" description="Multidrug resistance protein MdtA-like C-terminal permuted SH3" evidence="3">
    <location>
        <begin position="372"/>
        <end position="427"/>
    </location>
</feature>
<proteinExistence type="inferred from homology"/>
<reference evidence="4 5" key="1">
    <citation type="submission" date="2017-08" db="EMBL/GenBank/DDBJ databases">
        <title>Halovibrio sewagensis sp. nov., isolated from wastewater of high salinity.</title>
        <authorList>
            <person name="Dong X."/>
            <person name="Zhang G."/>
        </authorList>
    </citation>
    <scope>NUCLEOTIDE SEQUENCE [LARGE SCALE GENOMIC DNA]</scope>
    <source>
        <strain evidence="4 5">YL5-2</strain>
    </source>
</reference>
<dbReference type="Proteomes" id="UP000218896">
    <property type="component" value="Unassembled WGS sequence"/>
</dbReference>
<sequence>MATSLRRKNALIVGLSLLAGIAFVVVMANLRPGPEQSGAGAQTRNVRVMPITPMPFRVEAQGYGNVRAARPWQAVARVGGRITHRHPDLESGNLIEEGTELLRIDPTRYRLAVTSAEADLASARSSKRELEQKAANTRMLLELEKERLALAEKELERVRNLAERDAVSRTRVDEQERATLQQRQAVQSLENELALIPSQRDNLNARIARAESALEQARQDLEDTRFTAPFDVRIHEAGVEQHEEVRPGQTLFRADGIARAEAVIQLPIAQLRRLMRQLPDAPEATHGEGLLDLHRRTDLSRISARLSLAGDPDTTWDARVTRIASGLDPGTRTVQVVLSVEEPYRSANPPEQPPLVRDMYVQGTLALETPDDVIVVPSAAIHEDRAYLADDQDQLERRSVSVAWSQNDLAVIDDGLKPGERLILDDLVPAIEGTPLSPTRDDSALETIRTQARGSTP</sequence>
<name>A0A2A2FA35_9GAMM</name>
<dbReference type="InterPro" id="IPR006143">
    <property type="entry name" value="RND_pump_MFP"/>
</dbReference>
<dbReference type="Gene3D" id="2.40.420.20">
    <property type="match status" value="1"/>
</dbReference>
<evidence type="ECO:0000313" key="5">
    <source>
        <dbReference type="Proteomes" id="UP000218896"/>
    </source>
</evidence>
<evidence type="ECO:0000256" key="2">
    <source>
        <dbReference type="SAM" id="Coils"/>
    </source>
</evidence>
<dbReference type="NCBIfam" id="TIGR01730">
    <property type="entry name" value="RND_mfp"/>
    <property type="match status" value="1"/>
</dbReference>
<comment type="similarity">
    <text evidence="1">Belongs to the membrane fusion protein (MFP) (TC 8.A.1) family.</text>
</comment>
<dbReference type="Gene3D" id="2.40.50.100">
    <property type="match status" value="1"/>
</dbReference>
<feature type="coiled-coil region" evidence="2">
    <location>
        <begin position="113"/>
        <end position="227"/>
    </location>
</feature>
<dbReference type="GO" id="GO:0015562">
    <property type="term" value="F:efflux transmembrane transporter activity"/>
    <property type="evidence" value="ECO:0007669"/>
    <property type="project" value="TreeGrafter"/>
</dbReference>
<organism evidence="4 5">
    <name type="scientific">Halovibrio salipaludis</name>
    <dbReference type="NCBI Taxonomy" id="2032626"/>
    <lineage>
        <taxon>Bacteria</taxon>
        <taxon>Pseudomonadati</taxon>
        <taxon>Pseudomonadota</taxon>
        <taxon>Gammaproteobacteria</taxon>
        <taxon>Oceanospirillales</taxon>
        <taxon>Halomonadaceae</taxon>
        <taxon>Halovibrio</taxon>
    </lineage>
</organism>
<dbReference type="Gene3D" id="1.10.287.470">
    <property type="entry name" value="Helix hairpin bin"/>
    <property type="match status" value="1"/>
</dbReference>
<dbReference type="Gene3D" id="2.40.30.170">
    <property type="match status" value="1"/>
</dbReference>
<keyword evidence="2" id="KW-0175">Coiled coil</keyword>
<dbReference type="EMBL" id="NSKD01000001">
    <property type="protein sequence ID" value="PAU81710.1"/>
    <property type="molecule type" value="Genomic_DNA"/>
</dbReference>
<protein>
    <submittedName>
        <fullName evidence="4">Efflux transporter periplasmic adaptor subunit</fullName>
    </submittedName>
</protein>
<evidence type="ECO:0000313" key="4">
    <source>
        <dbReference type="EMBL" id="PAU81710.1"/>
    </source>
</evidence>
<gene>
    <name evidence="4" type="ORF">CK501_00740</name>
</gene>
<dbReference type="RefSeq" id="WP_095615814.1">
    <property type="nucleotide sequence ID" value="NZ_NSKD01000001.1"/>
</dbReference>
<dbReference type="OrthoDB" id="9806939at2"/>
<evidence type="ECO:0000256" key="1">
    <source>
        <dbReference type="ARBA" id="ARBA00009477"/>
    </source>
</evidence>
<accession>A0A2A2FA35</accession>